<protein>
    <submittedName>
        <fullName evidence="1">Uncharacterized protein</fullName>
    </submittedName>
</protein>
<name>A0A1F5ZKI4_9BACT</name>
<evidence type="ECO:0000313" key="1">
    <source>
        <dbReference type="EMBL" id="OGG12988.1"/>
    </source>
</evidence>
<proteinExistence type="predicted"/>
<evidence type="ECO:0000313" key="2">
    <source>
        <dbReference type="Proteomes" id="UP000177383"/>
    </source>
</evidence>
<dbReference type="AlphaFoldDB" id="A0A1F5ZKI4"/>
<accession>A0A1F5ZKI4</accession>
<gene>
    <name evidence="1" type="ORF">A2773_01470</name>
</gene>
<reference evidence="1 2" key="1">
    <citation type="journal article" date="2016" name="Nat. Commun.">
        <title>Thousands of microbial genomes shed light on interconnected biogeochemical processes in an aquifer system.</title>
        <authorList>
            <person name="Anantharaman K."/>
            <person name="Brown C.T."/>
            <person name="Hug L.A."/>
            <person name="Sharon I."/>
            <person name="Castelle C.J."/>
            <person name="Probst A.J."/>
            <person name="Thomas B.C."/>
            <person name="Singh A."/>
            <person name="Wilkins M.J."/>
            <person name="Karaoz U."/>
            <person name="Brodie E.L."/>
            <person name="Williams K.H."/>
            <person name="Hubbard S.S."/>
            <person name="Banfield J.F."/>
        </authorList>
    </citation>
    <scope>NUCLEOTIDE SEQUENCE [LARGE SCALE GENOMIC DNA]</scope>
</reference>
<sequence length="77" mass="8869">MKKLKAFVVKNKVWILIIVVVLIILSETGQEPREYDGMTAEEWADEYYSLGDCVETGINYYSDESTDHLVSYLQTCL</sequence>
<dbReference type="Proteomes" id="UP000177383">
    <property type="component" value="Unassembled WGS sequence"/>
</dbReference>
<organism evidence="1 2">
    <name type="scientific">Candidatus Gottesmanbacteria bacterium RIFCSPHIGHO2_01_FULL_39_10</name>
    <dbReference type="NCBI Taxonomy" id="1798375"/>
    <lineage>
        <taxon>Bacteria</taxon>
        <taxon>Candidatus Gottesmaniibacteriota</taxon>
    </lineage>
</organism>
<dbReference type="EMBL" id="MFJE01000064">
    <property type="protein sequence ID" value="OGG12988.1"/>
    <property type="molecule type" value="Genomic_DNA"/>
</dbReference>
<dbReference type="STRING" id="1798375.A2773_01470"/>
<comment type="caution">
    <text evidence="1">The sequence shown here is derived from an EMBL/GenBank/DDBJ whole genome shotgun (WGS) entry which is preliminary data.</text>
</comment>